<dbReference type="PANTHER" id="PTHR11076:SF33">
    <property type="entry name" value="DNA POLYMERASE KAPPA"/>
    <property type="match status" value="1"/>
</dbReference>
<dbReference type="PROSITE" id="PS50173">
    <property type="entry name" value="UMUC"/>
    <property type="match status" value="1"/>
</dbReference>
<dbReference type="SUPFAM" id="SSF100879">
    <property type="entry name" value="Lesion bypass DNA polymerase (Y-family), little finger domain"/>
    <property type="match status" value="1"/>
</dbReference>
<evidence type="ECO:0000256" key="3">
    <source>
        <dbReference type="ARBA" id="ARBA00022695"/>
    </source>
</evidence>
<evidence type="ECO:0000256" key="1">
    <source>
        <dbReference type="ARBA" id="ARBA00010945"/>
    </source>
</evidence>
<dbReference type="Proteomes" id="UP001529245">
    <property type="component" value="Unassembled WGS sequence"/>
</dbReference>
<keyword evidence="5" id="KW-0479">Metal-binding</keyword>
<keyword evidence="5" id="KW-0238">DNA-binding</keyword>
<comment type="subunit">
    <text evidence="5">Monomer.</text>
</comment>
<dbReference type="NCBIfam" id="NF002677">
    <property type="entry name" value="PRK02406.1"/>
    <property type="match status" value="1"/>
</dbReference>
<reference evidence="8 9" key="1">
    <citation type="submission" date="2023-04" db="EMBL/GenBank/DDBJ databases">
        <title>A. sendaiensis sub sp. chiapanensis a novel subspecie with specific adaptation in bacterial cell wall isolated from an active volcano.</title>
        <authorList>
            <person name="Alvarez Gutierrez P.E."/>
            <person name="Ortiz Cortes L.Y."/>
        </authorList>
    </citation>
    <scope>NUCLEOTIDE SEQUENCE [LARGE SCALE GENOMIC DNA]</scope>
    <source>
        <strain evidence="8 9">PA2</strain>
    </source>
</reference>
<feature type="binding site" evidence="5">
    <location>
        <position position="5"/>
    </location>
    <ligand>
        <name>Mg(2+)</name>
        <dbReference type="ChEBI" id="CHEBI:18420"/>
    </ligand>
</feature>
<keyword evidence="3 5" id="KW-0548">Nucleotidyltransferase</keyword>
<evidence type="ECO:0000256" key="6">
    <source>
        <dbReference type="SAM" id="MobiDB-lite"/>
    </source>
</evidence>
<keyword evidence="5" id="KW-0234">DNA repair</keyword>
<dbReference type="InterPro" id="IPR022880">
    <property type="entry name" value="DNApol_IV"/>
</dbReference>
<keyword evidence="5" id="KW-0963">Cytoplasm</keyword>
<comment type="subcellular location">
    <subcellularLocation>
        <location evidence="5">Cytoplasm</location>
    </subcellularLocation>
</comment>
<dbReference type="InterPro" id="IPR036775">
    <property type="entry name" value="DNA_pol_Y-fam_lit_finger_sf"/>
</dbReference>
<feature type="site" description="Substrate discrimination" evidence="5">
    <location>
        <position position="10"/>
    </location>
</feature>
<dbReference type="Gene3D" id="1.10.150.20">
    <property type="entry name" value="5' to 3' exonuclease, C-terminal subdomain"/>
    <property type="match status" value="1"/>
</dbReference>
<dbReference type="SUPFAM" id="SSF56672">
    <property type="entry name" value="DNA/RNA polymerases"/>
    <property type="match status" value="1"/>
</dbReference>
<dbReference type="InterPro" id="IPR017961">
    <property type="entry name" value="DNA_pol_Y-fam_little_finger"/>
</dbReference>
<evidence type="ECO:0000313" key="9">
    <source>
        <dbReference type="Proteomes" id="UP001529245"/>
    </source>
</evidence>
<dbReference type="Pfam" id="PF00817">
    <property type="entry name" value="IMS"/>
    <property type="match status" value="1"/>
</dbReference>
<feature type="region of interest" description="Disordered" evidence="6">
    <location>
        <begin position="386"/>
        <end position="414"/>
    </location>
</feature>
<organism evidence="8 9">
    <name type="scientific">Alicyclobacillus sendaiensis PA2</name>
    <dbReference type="NCBI Taxonomy" id="3029425"/>
    <lineage>
        <taxon>Bacteria</taxon>
        <taxon>Bacillati</taxon>
        <taxon>Bacillota</taxon>
        <taxon>Bacilli</taxon>
        <taxon>Bacillales</taxon>
        <taxon>Alicyclobacillaceae</taxon>
        <taxon>Alicyclobacillus</taxon>
    </lineage>
</organism>
<comment type="caution">
    <text evidence="8">The sequence shown here is derived from an EMBL/GenBank/DDBJ whole genome shotgun (WGS) entry which is preliminary data.</text>
</comment>
<evidence type="ECO:0000313" key="8">
    <source>
        <dbReference type="EMBL" id="MDI9260881.1"/>
    </source>
</evidence>
<dbReference type="InterPro" id="IPR043502">
    <property type="entry name" value="DNA/RNA_pol_sf"/>
</dbReference>
<comment type="cofactor">
    <cofactor evidence="5">
        <name>Mg(2+)</name>
        <dbReference type="ChEBI" id="CHEBI:18420"/>
    </cofactor>
    <text evidence="5">Binds 2 magnesium ions per subunit.</text>
</comment>
<comment type="similarity">
    <text evidence="1 5">Belongs to the DNA polymerase type-Y family.</text>
</comment>
<dbReference type="Pfam" id="PF11799">
    <property type="entry name" value="IMS_C"/>
    <property type="match status" value="1"/>
</dbReference>
<dbReference type="InterPro" id="IPR043128">
    <property type="entry name" value="Rev_trsase/Diguanyl_cyclase"/>
</dbReference>
<feature type="binding site" evidence="5">
    <location>
        <position position="102"/>
    </location>
    <ligand>
        <name>Mg(2+)</name>
        <dbReference type="ChEBI" id="CHEBI:18420"/>
    </ligand>
</feature>
<dbReference type="InterPro" id="IPR050116">
    <property type="entry name" value="DNA_polymerase-Y"/>
</dbReference>
<keyword evidence="5" id="KW-0460">Magnesium</keyword>
<accession>A0ABT6Y0M0</accession>
<gene>
    <name evidence="5" type="primary">dinB</name>
    <name evidence="8" type="ORF">QID03_11970</name>
</gene>
<evidence type="ECO:0000256" key="2">
    <source>
        <dbReference type="ARBA" id="ARBA00022457"/>
    </source>
</evidence>
<evidence type="ECO:0000259" key="7">
    <source>
        <dbReference type="PROSITE" id="PS50173"/>
    </source>
</evidence>
<evidence type="ECO:0000256" key="4">
    <source>
        <dbReference type="ARBA" id="ARBA00022932"/>
    </source>
</evidence>
<dbReference type="HAMAP" id="MF_01113">
    <property type="entry name" value="DNApol_IV"/>
    <property type="match status" value="1"/>
</dbReference>
<feature type="domain" description="UmuC" evidence="7">
    <location>
        <begin position="1"/>
        <end position="183"/>
    </location>
</feature>
<protein>
    <recommendedName>
        <fullName evidence="5">DNA polymerase IV</fullName>
        <shortName evidence="5">Pol IV</shortName>
        <ecNumber evidence="5">2.7.7.7</ecNumber>
    </recommendedName>
</protein>
<dbReference type="EC" id="2.7.7.7" evidence="5"/>
<dbReference type="InterPro" id="IPR001126">
    <property type="entry name" value="UmuC"/>
</dbReference>
<keyword evidence="4 5" id="KW-0239">DNA-directed DNA polymerase</keyword>
<keyword evidence="2 5" id="KW-0515">Mutator protein</keyword>
<dbReference type="Gene3D" id="3.40.1170.60">
    <property type="match status" value="1"/>
</dbReference>
<dbReference type="EMBL" id="JASGCB010000025">
    <property type="protein sequence ID" value="MDI9260881.1"/>
    <property type="molecule type" value="Genomic_DNA"/>
</dbReference>
<feature type="active site" evidence="5">
    <location>
        <position position="103"/>
    </location>
</feature>
<dbReference type="GO" id="GO:0003887">
    <property type="term" value="F:DNA-directed DNA polymerase activity"/>
    <property type="evidence" value="ECO:0007669"/>
    <property type="project" value="UniProtKB-EC"/>
</dbReference>
<keyword evidence="5" id="KW-0235">DNA replication</keyword>
<dbReference type="NCBIfam" id="NF002492">
    <property type="entry name" value="PRK01810.1"/>
    <property type="match status" value="1"/>
</dbReference>
<dbReference type="CDD" id="cd03586">
    <property type="entry name" value="PolY_Pol_IV_kappa"/>
    <property type="match status" value="1"/>
</dbReference>
<feature type="compositionally biased region" description="Basic and acidic residues" evidence="6">
    <location>
        <begin position="395"/>
        <end position="406"/>
    </location>
</feature>
<dbReference type="Gene3D" id="3.30.70.270">
    <property type="match status" value="1"/>
</dbReference>
<dbReference type="Pfam" id="PF11798">
    <property type="entry name" value="IMS_HHH"/>
    <property type="match status" value="1"/>
</dbReference>
<comment type="catalytic activity">
    <reaction evidence="5">
        <text>DNA(n) + a 2'-deoxyribonucleoside 5'-triphosphate = DNA(n+1) + diphosphate</text>
        <dbReference type="Rhea" id="RHEA:22508"/>
        <dbReference type="Rhea" id="RHEA-COMP:17339"/>
        <dbReference type="Rhea" id="RHEA-COMP:17340"/>
        <dbReference type="ChEBI" id="CHEBI:33019"/>
        <dbReference type="ChEBI" id="CHEBI:61560"/>
        <dbReference type="ChEBI" id="CHEBI:173112"/>
        <dbReference type="EC" id="2.7.7.7"/>
    </reaction>
</comment>
<comment type="function">
    <text evidence="5">Poorly processive, error-prone DNA polymerase involved in untargeted mutagenesis. Copies undamaged DNA at stalled replication forks, which arise in vivo from mismatched or misaligned primer ends. These misaligned primers can be extended by PolIV. Exhibits no 3'-5' exonuclease (proofreading) activity. May be involved in translesional synthesis, in conjunction with the beta clamp from PolIII.</text>
</comment>
<keyword evidence="5 8" id="KW-0808">Transferase</keyword>
<evidence type="ECO:0000256" key="5">
    <source>
        <dbReference type="HAMAP-Rule" id="MF_01113"/>
    </source>
</evidence>
<keyword evidence="9" id="KW-1185">Reference proteome</keyword>
<sequence>MLHIDMNAFYASCHAAVDPARYAGKPVAVAGDPATRHGIVVTASYEARARGVKPPMPVHQALARCPELVLVRPDFRLYRAYARKVFAIVREFTPDVEITSIDECYADVTRVPGGDQPVELARAIQARLLESLRLPSSIGVAPNKFLAKMASDMKKPMGITELRADNIRSLLWPLPIEHMHGVGPSTAKRLRRLGIVTIGDLAVQSLDVLARALGPRAAELKARANGIDPRPLETQPQPPKSVGHSMTLAKDARTFAEVEGVVMDLCDRVASRMRHYSLMGRVVAVTLRDRRMRTSRHQDTMPTYVRHTGELFQAARALFQRIWPSEPVRLIGVSVEGLVPRDGQGVQLHLWDAAPIAAEPRDARLEKLERAIDEVRAKFGPSAIRLGRSLSGQQDDVHARGTSLERLDDEEETP</sequence>
<dbReference type="Gene3D" id="3.30.1490.100">
    <property type="entry name" value="DNA polymerase, Y-family, little finger domain"/>
    <property type="match status" value="1"/>
</dbReference>
<name>A0ABT6Y0M0_ALISE</name>
<keyword evidence="5" id="KW-0227">DNA damage</keyword>
<dbReference type="PANTHER" id="PTHR11076">
    <property type="entry name" value="DNA REPAIR POLYMERASE UMUC / TRANSFERASE FAMILY MEMBER"/>
    <property type="match status" value="1"/>
</dbReference>
<dbReference type="InterPro" id="IPR024728">
    <property type="entry name" value="PolY_HhH_motif"/>
</dbReference>
<proteinExistence type="inferred from homology"/>
<feature type="region of interest" description="Disordered" evidence="6">
    <location>
        <begin position="225"/>
        <end position="244"/>
    </location>
</feature>